<protein>
    <recommendedName>
        <fullName evidence="3">DUF3447 domain-containing protein</fullName>
    </recommendedName>
</protein>
<dbReference type="PANTHER" id="PTHR24159:SF5">
    <property type="entry name" value="ANK_REP_REGION DOMAIN-CONTAINING PROTEIN"/>
    <property type="match status" value="1"/>
</dbReference>
<evidence type="ECO:0008006" key="3">
    <source>
        <dbReference type="Google" id="ProtNLM"/>
    </source>
</evidence>
<sequence>MISYDKSIFCNFEEWRGKCVIESLLYKTIREDLIKEFCIYINQANLSFDSKIRFSIFETNPLFESNHKITLIEYAAFYGSIKIFKFLSLKAQLEPLIWIYAIHSNSQKMIHILEEMGVKPPNDTYEKCLEEAIKWHHNELALYFLNNYIDDQYTYCFYKYFNFELK</sequence>
<dbReference type="PANTHER" id="PTHR24159">
    <property type="match status" value="1"/>
</dbReference>
<organism evidence="1 2">
    <name type="scientific">Tritrichomonas musculus</name>
    <dbReference type="NCBI Taxonomy" id="1915356"/>
    <lineage>
        <taxon>Eukaryota</taxon>
        <taxon>Metamonada</taxon>
        <taxon>Parabasalia</taxon>
        <taxon>Tritrichomonadida</taxon>
        <taxon>Tritrichomonadidae</taxon>
        <taxon>Tritrichomonas</taxon>
    </lineage>
</organism>
<evidence type="ECO:0000313" key="2">
    <source>
        <dbReference type="Proteomes" id="UP001470230"/>
    </source>
</evidence>
<dbReference type="Proteomes" id="UP001470230">
    <property type="component" value="Unassembled WGS sequence"/>
</dbReference>
<proteinExistence type="predicted"/>
<comment type="caution">
    <text evidence="1">The sequence shown here is derived from an EMBL/GenBank/DDBJ whole genome shotgun (WGS) entry which is preliminary data.</text>
</comment>
<keyword evidence="2" id="KW-1185">Reference proteome</keyword>
<name>A0ABR2GRQ3_9EUKA</name>
<accession>A0ABR2GRQ3</accession>
<dbReference type="SUPFAM" id="SSF48403">
    <property type="entry name" value="Ankyrin repeat"/>
    <property type="match status" value="1"/>
</dbReference>
<dbReference type="InterPro" id="IPR036770">
    <property type="entry name" value="Ankyrin_rpt-contain_sf"/>
</dbReference>
<dbReference type="EMBL" id="JAPFFF010000064">
    <property type="protein sequence ID" value="KAK8836624.1"/>
    <property type="molecule type" value="Genomic_DNA"/>
</dbReference>
<gene>
    <name evidence="1" type="ORF">M9Y10_037558</name>
</gene>
<reference evidence="1 2" key="1">
    <citation type="submission" date="2024-04" db="EMBL/GenBank/DDBJ databases">
        <title>Tritrichomonas musculus Genome.</title>
        <authorList>
            <person name="Alves-Ferreira E."/>
            <person name="Grigg M."/>
            <person name="Lorenzi H."/>
            <person name="Galac M."/>
        </authorList>
    </citation>
    <scope>NUCLEOTIDE SEQUENCE [LARGE SCALE GENOMIC DNA]</scope>
    <source>
        <strain evidence="1 2">EAF2021</strain>
    </source>
</reference>
<evidence type="ECO:0000313" key="1">
    <source>
        <dbReference type="EMBL" id="KAK8836624.1"/>
    </source>
</evidence>